<sequence>MSVELEEFGVVWYFFWAGRDAADITGLAATSREVNFVSREVGKVGRSLSYQGVTLIMELRKEKTSKGDLADVEDNIQY</sequence>
<reference evidence="1 2" key="1">
    <citation type="journal article" date="2011" name="PLoS Genet.">
        <title>Comparative genomic analysis of human fungal pathogens causing paracoccidioidomycosis.</title>
        <authorList>
            <person name="Desjardins C.A."/>
            <person name="Champion M.D."/>
            <person name="Holder J.W."/>
            <person name="Muszewska A."/>
            <person name="Goldberg J."/>
            <person name="Bailao A.M."/>
            <person name="Brigido M.M."/>
            <person name="Ferreira M.E."/>
            <person name="Garcia A.M."/>
            <person name="Grynberg M."/>
            <person name="Gujja S."/>
            <person name="Heiman D.I."/>
            <person name="Henn M.R."/>
            <person name="Kodira C.D."/>
            <person name="Leon-Narvaez H."/>
            <person name="Longo L.V."/>
            <person name="Ma L.J."/>
            <person name="Malavazi I."/>
            <person name="Matsuo A.L."/>
            <person name="Morais F.V."/>
            <person name="Pereira M."/>
            <person name="Rodriguez-Brito S."/>
            <person name="Sakthikumar S."/>
            <person name="Salem-Izacc S.M."/>
            <person name="Sykes S.M."/>
            <person name="Teixeira M.M."/>
            <person name="Vallejo M.C."/>
            <person name="Walter M.E."/>
            <person name="Yandava C."/>
            <person name="Young S."/>
            <person name="Zeng Q."/>
            <person name="Zucker J."/>
            <person name="Felipe M.S."/>
            <person name="Goldman G.H."/>
            <person name="Haas B.J."/>
            <person name="McEwen J.G."/>
            <person name="Nino-Vega G."/>
            <person name="Puccia R."/>
            <person name="San-Blas G."/>
            <person name="Soares C.M."/>
            <person name="Birren B.W."/>
            <person name="Cuomo C.A."/>
        </authorList>
    </citation>
    <scope>NUCLEOTIDE SEQUENCE [LARGE SCALE GENOMIC DNA]</scope>
    <source>
        <strain evidence="1 2">Pb18</strain>
    </source>
</reference>
<keyword evidence="2" id="KW-1185">Reference proteome</keyword>
<dbReference type="AlphaFoldDB" id="A0A0A0HVD5"/>
<dbReference type="RefSeq" id="XP_010760516.1">
    <property type="nucleotide sequence ID" value="XM_010762214.1"/>
</dbReference>
<name>A0A0A0HVD5_PARBD</name>
<evidence type="ECO:0000313" key="1">
    <source>
        <dbReference type="EMBL" id="KGM92006.1"/>
    </source>
</evidence>
<proteinExistence type="predicted"/>
<protein>
    <submittedName>
        <fullName evidence="1">Uncharacterized protein</fullName>
    </submittedName>
</protein>
<accession>A0A0A0HVD5</accession>
<dbReference type="InParanoid" id="A0A0A0HVD5"/>
<organism evidence="1 2">
    <name type="scientific">Paracoccidioides brasiliensis (strain Pb18)</name>
    <dbReference type="NCBI Taxonomy" id="502780"/>
    <lineage>
        <taxon>Eukaryota</taxon>
        <taxon>Fungi</taxon>
        <taxon>Dikarya</taxon>
        <taxon>Ascomycota</taxon>
        <taxon>Pezizomycotina</taxon>
        <taxon>Eurotiomycetes</taxon>
        <taxon>Eurotiomycetidae</taxon>
        <taxon>Onygenales</taxon>
        <taxon>Ajellomycetaceae</taxon>
        <taxon>Paracoccidioides</taxon>
    </lineage>
</organism>
<dbReference type="KEGG" id="pbn:PADG_11793"/>
<dbReference type="HOGENOM" id="CLU_2622694_0_0_1"/>
<dbReference type="Proteomes" id="UP000001628">
    <property type="component" value="Unassembled WGS sequence"/>
</dbReference>
<dbReference type="EMBL" id="KN275961">
    <property type="protein sequence ID" value="KGM92006.1"/>
    <property type="molecule type" value="Genomic_DNA"/>
</dbReference>
<dbReference type="VEuPathDB" id="FungiDB:PADG_11793"/>
<dbReference type="GeneID" id="22587690"/>
<gene>
    <name evidence="1" type="ORF">PADG_11793</name>
</gene>
<evidence type="ECO:0000313" key="2">
    <source>
        <dbReference type="Proteomes" id="UP000001628"/>
    </source>
</evidence>